<evidence type="ECO:0000256" key="1">
    <source>
        <dbReference type="SAM" id="MobiDB-lite"/>
    </source>
</evidence>
<reference evidence="2 3" key="1">
    <citation type="submission" date="2018-03" db="EMBL/GenBank/DDBJ databases">
        <title>Bacteriophage NCPPB3778 and a type I-E CRISPR drive the evolution of the US Biological Select Agent, Rathayibacter toxicus.</title>
        <authorList>
            <person name="Davis E.W.II."/>
            <person name="Tabima J.F."/>
            <person name="Weisberg A.J."/>
            <person name="Dantas Lopes L."/>
            <person name="Wiseman M.S."/>
            <person name="Wiseman M.S."/>
            <person name="Pupko T."/>
            <person name="Belcher M.S."/>
            <person name="Sechler A.J."/>
            <person name="Tancos M.A."/>
            <person name="Schroeder B.K."/>
            <person name="Murray T.D."/>
            <person name="Luster D.G."/>
            <person name="Schneider W.L."/>
            <person name="Rogers E."/>
            <person name="Andreote F.D."/>
            <person name="Grunwald N.J."/>
            <person name="Putnam M.L."/>
            <person name="Chang J.H."/>
        </authorList>
    </citation>
    <scope>NUCLEOTIDE SEQUENCE [LARGE SCALE GENOMIC DNA]</scope>
    <source>
        <strain evidence="2 3">DSM 15932</strain>
    </source>
</reference>
<dbReference type="InterPro" id="IPR007499">
    <property type="entry name" value="ERF_bacteria_virus"/>
</dbReference>
<dbReference type="Proteomes" id="UP000285317">
    <property type="component" value="Chromosome"/>
</dbReference>
<dbReference type="KEGG" id="rfs:C1I64_04700"/>
<proteinExistence type="predicted"/>
<accession>A0A3Q9UYL0</accession>
<protein>
    <submittedName>
        <fullName evidence="2">Uncharacterized protein</fullName>
    </submittedName>
</protein>
<evidence type="ECO:0000313" key="3">
    <source>
        <dbReference type="Proteomes" id="UP000285317"/>
    </source>
</evidence>
<evidence type="ECO:0000313" key="2">
    <source>
        <dbReference type="EMBL" id="AZZ51408.1"/>
    </source>
</evidence>
<organism evidence="2 3">
    <name type="scientific">Rathayibacter festucae DSM 15932</name>
    <dbReference type="NCBI Taxonomy" id="1328866"/>
    <lineage>
        <taxon>Bacteria</taxon>
        <taxon>Bacillati</taxon>
        <taxon>Actinomycetota</taxon>
        <taxon>Actinomycetes</taxon>
        <taxon>Micrococcales</taxon>
        <taxon>Microbacteriaceae</taxon>
        <taxon>Rathayibacter</taxon>
    </lineage>
</organism>
<dbReference type="Pfam" id="PF04404">
    <property type="entry name" value="ERF"/>
    <property type="match status" value="1"/>
</dbReference>
<name>A0A3Q9UYL0_9MICO</name>
<dbReference type="AlphaFoldDB" id="A0A3Q9UYL0"/>
<dbReference type="RefSeq" id="WP_127886359.1">
    <property type="nucleotide sequence ID" value="NZ_CP028137.1"/>
</dbReference>
<sequence length="201" mass="21790">MAEEVPAPKKLAEALVAFRAVMPVVKRGTSGQAGSRAYKYADLATVEETAQPHLAANKLAITQPINTEENGFTYLSTVIRHESGESETSRLRIPIEGLRPQEVGSMITYYRRYAFTTNLGIAIEGEDDDGDAAEGSKVAVSRKPAPSTTKPASESQVTLIESLAKRKGKDDEWVLSTLEKVKSSAHASTVIDKLQELEDAQ</sequence>
<feature type="compositionally biased region" description="Polar residues" evidence="1">
    <location>
        <begin position="146"/>
        <end position="157"/>
    </location>
</feature>
<feature type="region of interest" description="Disordered" evidence="1">
    <location>
        <begin position="126"/>
        <end position="157"/>
    </location>
</feature>
<dbReference type="EMBL" id="CP028137">
    <property type="protein sequence ID" value="AZZ51408.1"/>
    <property type="molecule type" value="Genomic_DNA"/>
</dbReference>
<gene>
    <name evidence="2" type="ORF">C1I64_04700</name>
</gene>